<accession>A0AA42HUP3</accession>
<dbReference type="Pfam" id="PF00004">
    <property type="entry name" value="AAA"/>
    <property type="match status" value="1"/>
</dbReference>
<dbReference type="GO" id="GO:0005524">
    <property type="term" value="F:ATP binding"/>
    <property type="evidence" value="ECO:0007669"/>
    <property type="project" value="UniProtKB-KW"/>
</dbReference>
<dbReference type="Proteomes" id="UP001158297">
    <property type="component" value="Unassembled WGS sequence"/>
</dbReference>
<organism evidence="3 4">
    <name type="scientific">Comamonas aquatica</name>
    <dbReference type="NCBI Taxonomy" id="225991"/>
    <lineage>
        <taxon>Bacteria</taxon>
        <taxon>Pseudomonadati</taxon>
        <taxon>Pseudomonadota</taxon>
        <taxon>Betaproteobacteria</taxon>
        <taxon>Burkholderiales</taxon>
        <taxon>Comamonadaceae</taxon>
        <taxon>Comamonas</taxon>
    </lineage>
</organism>
<evidence type="ECO:0000313" key="3">
    <source>
        <dbReference type="EMBL" id="MDH0364663.1"/>
    </source>
</evidence>
<gene>
    <name evidence="3" type="ORF">N7330_16610</name>
</gene>
<dbReference type="EMBL" id="JAODZU010000024">
    <property type="protein sequence ID" value="MDH0364663.1"/>
    <property type="molecule type" value="Genomic_DNA"/>
</dbReference>
<dbReference type="PANTHER" id="PTHR23077:SF198">
    <property type="entry name" value="ATP-DEPENDENT ZINC METALLOPROTEASE FTSH"/>
    <property type="match status" value="1"/>
</dbReference>
<dbReference type="InterPro" id="IPR003959">
    <property type="entry name" value="ATPase_AAA_core"/>
</dbReference>
<evidence type="ECO:0000259" key="2">
    <source>
        <dbReference type="SMART" id="SM00382"/>
    </source>
</evidence>
<comment type="caution">
    <text evidence="3">The sequence shown here is derived from an EMBL/GenBank/DDBJ whole genome shotgun (WGS) entry which is preliminary data.</text>
</comment>
<dbReference type="InterPro" id="IPR050168">
    <property type="entry name" value="AAA_ATPase_domain"/>
</dbReference>
<evidence type="ECO:0000256" key="1">
    <source>
        <dbReference type="SAM" id="MobiDB-lite"/>
    </source>
</evidence>
<evidence type="ECO:0000313" key="4">
    <source>
        <dbReference type="Proteomes" id="UP001158297"/>
    </source>
</evidence>
<dbReference type="Gene3D" id="1.10.8.60">
    <property type="match status" value="1"/>
</dbReference>
<feature type="domain" description="AAA+ ATPase" evidence="2">
    <location>
        <begin position="124"/>
        <end position="256"/>
    </location>
</feature>
<dbReference type="InterPro" id="IPR027417">
    <property type="entry name" value="P-loop_NTPase"/>
</dbReference>
<feature type="compositionally biased region" description="Basic and acidic residues" evidence="1">
    <location>
        <begin position="372"/>
        <end position="388"/>
    </location>
</feature>
<dbReference type="InterPro" id="IPR003593">
    <property type="entry name" value="AAA+_ATPase"/>
</dbReference>
<dbReference type="CDD" id="cd19481">
    <property type="entry name" value="RecA-like_protease"/>
    <property type="match status" value="1"/>
</dbReference>
<reference evidence="3" key="1">
    <citation type="submission" date="2022-09" db="EMBL/GenBank/DDBJ databases">
        <title>Intensive care unit water sources are persistently colonized with multi-drug resistant bacteria and are the site of extensive horizontal gene transfer of antibiotic resistance genes.</title>
        <authorList>
            <person name="Diorio-Toth L."/>
        </authorList>
    </citation>
    <scope>NUCLEOTIDE SEQUENCE</scope>
    <source>
        <strain evidence="3">GD04130</strain>
    </source>
</reference>
<dbReference type="SMART" id="SM00382">
    <property type="entry name" value="AAA"/>
    <property type="match status" value="1"/>
</dbReference>
<protein>
    <submittedName>
        <fullName evidence="3">ATP-binding protein</fullName>
    </submittedName>
</protein>
<dbReference type="RefSeq" id="WP_279860556.1">
    <property type="nucleotide sequence ID" value="NZ_JAODZU010000024.1"/>
</dbReference>
<keyword evidence="3" id="KW-0547">Nucleotide-binding</keyword>
<dbReference type="PANTHER" id="PTHR23077">
    <property type="entry name" value="AAA-FAMILY ATPASE"/>
    <property type="match status" value="1"/>
</dbReference>
<dbReference type="InterPro" id="IPR049954">
    <property type="entry name" value="IteA-like"/>
</dbReference>
<keyword evidence="3" id="KW-0067">ATP-binding</keyword>
<dbReference type="NCBIfam" id="NF042959">
    <property type="entry name" value="IteA_antiphage"/>
    <property type="match status" value="1"/>
</dbReference>
<sequence length="401" mass="44157">MQHLSEVLKILDGALKANSSIATSYAGLLADKLENDGEKQQARLIRERLARAPQAVASAQGAGHGHLLGQMPTDNDSRLNTVDYSQPTLDSSEVLLPDAIQARLLEFIQCVEHHDALQSAGAAMASRVLIYGPPGTGKTQTARWIAARLKLPLLTVRCDTLVSSLLGQTSRNLRRVFDYAQQFPCVLFLDEFDALAGARGNERDIGELQRVVIALLQNMDALPDSTVLVASTNHEQLLDPAIGRRFPFHLPMPVPDTTLRAALWRKLLGDFAPEDLDLAELAALSEGVTGATIEHVSLDAKRSAVLSGLAHTKKLILLRRLGLTLALMRGERLFTTGQEIRWLRAWAPAHFTLRALMALYNLPMRQIQNTLSEDKGLRDGNEKKAETGKKKRQPKQSIRKD</sequence>
<dbReference type="SUPFAM" id="SSF52540">
    <property type="entry name" value="P-loop containing nucleoside triphosphate hydrolases"/>
    <property type="match status" value="1"/>
</dbReference>
<dbReference type="GO" id="GO:0016887">
    <property type="term" value="F:ATP hydrolysis activity"/>
    <property type="evidence" value="ECO:0007669"/>
    <property type="project" value="InterPro"/>
</dbReference>
<dbReference type="Gene3D" id="3.40.50.300">
    <property type="entry name" value="P-loop containing nucleotide triphosphate hydrolases"/>
    <property type="match status" value="1"/>
</dbReference>
<feature type="region of interest" description="Disordered" evidence="1">
    <location>
        <begin position="371"/>
        <end position="401"/>
    </location>
</feature>
<dbReference type="AlphaFoldDB" id="A0AA42HUP3"/>
<name>A0AA42HUP3_9BURK</name>
<proteinExistence type="predicted"/>